<dbReference type="PANTHER" id="PTHR11986">
    <property type="entry name" value="AMINOTRANSFERASE CLASS III"/>
    <property type="match status" value="1"/>
</dbReference>
<keyword evidence="9 11" id="KW-0663">Pyridoxal phosphate</keyword>
<dbReference type="Gene3D" id="3.90.1150.10">
    <property type="entry name" value="Aspartate Aminotransferase, domain 1"/>
    <property type="match status" value="1"/>
</dbReference>
<dbReference type="InterPro" id="IPR050103">
    <property type="entry name" value="Class-III_PLP-dep_AT"/>
</dbReference>
<name>A0A5N6QDK2_9ROSI</name>
<dbReference type="NCBIfam" id="NF002325">
    <property type="entry name" value="PRK01278.1"/>
    <property type="match status" value="1"/>
</dbReference>
<dbReference type="CDD" id="cd00610">
    <property type="entry name" value="OAT_like"/>
    <property type="match status" value="1"/>
</dbReference>
<evidence type="ECO:0000313" key="12">
    <source>
        <dbReference type="EMBL" id="KAE7997265.1"/>
    </source>
</evidence>
<dbReference type="AlphaFoldDB" id="A0A5N6QDK2"/>
<evidence type="ECO:0000256" key="11">
    <source>
        <dbReference type="RuleBase" id="RU003560"/>
    </source>
</evidence>
<dbReference type="PROSITE" id="PS00600">
    <property type="entry name" value="AA_TRANSFER_CLASS_3"/>
    <property type="match status" value="1"/>
</dbReference>
<dbReference type="Pfam" id="PF00202">
    <property type="entry name" value="Aminotran_3"/>
    <property type="match status" value="1"/>
</dbReference>
<evidence type="ECO:0000256" key="7">
    <source>
        <dbReference type="ARBA" id="ARBA00022605"/>
    </source>
</evidence>
<dbReference type="InterPro" id="IPR004636">
    <property type="entry name" value="AcOrn/SuccOrn_fam"/>
</dbReference>
<dbReference type="GO" id="GO:0006526">
    <property type="term" value="P:L-arginine biosynthetic process"/>
    <property type="evidence" value="ECO:0007669"/>
    <property type="project" value="UniProtKB-UniPathway"/>
</dbReference>
<evidence type="ECO:0000256" key="6">
    <source>
        <dbReference type="ARBA" id="ARBA00022576"/>
    </source>
</evidence>
<keyword evidence="13" id="KW-1185">Reference proteome</keyword>
<evidence type="ECO:0000313" key="13">
    <source>
        <dbReference type="Proteomes" id="UP000327013"/>
    </source>
</evidence>
<keyword evidence="7" id="KW-0028">Amino-acid biosynthesis</keyword>
<comment type="subcellular location">
    <subcellularLocation>
        <location evidence="3">Mitochondrion</location>
    </subcellularLocation>
</comment>
<dbReference type="InterPro" id="IPR005814">
    <property type="entry name" value="Aminotrans_3"/>
</dbReference>
<dbReference type="GO" id="GO:0042802">
    <property type="term" value="F:identical protein binding"/>
    <property type="evidence" value="ECO:0007669"/>
    <property type="project" value="TreeGrafter"/>
</dbReference>
<dbReference type="EMBL" id="CM017321">
    <property type="protein sequence ID" value="KAE7997265.1"/>
    <property type="molecule type" value="Genomic_DNA"/>
</dbReference>
<keyword evidence="8" id="KW-0808">Transferase</keyword>
<dbReference type="GO" id="GO:0009570">
    <property type="term" value="C:chloroplast stroma"/>
    <property type="evidence" value="ECO:0007669"/>
    <property type="project" value="TreeGrafter"/>
</dbReference>
<dbReference type="InterPro" id="IPR049704">
    <property type="entry name" value="Aminotrans_3_PPA_site"/>
</dbReference>
<evidence type="ECO:0000256" key="9">
    <source>
        <dbReference type="ARBA" id="ARBA00022898"/>
    </source>
</evidence>
<evidence type="ECO:0000256" key="1">
    <source>
        <dbReference type="ARBA" id="ARBA00001781"/>
    </source>
</evidence>
<dbReference type="GO" id="GO:0008453">
    <property type="term" value="F:alanine-glyoxylate transaminase activity"/>
    <property type="evidence" value="ECO:0007669"/>
    <property type="project" value="UniProtKB-EC"/>
</dbReference>
<dbReference type="GO" id="GO:0005739">
    <property type="term" value="C:mitochondrion"/>
    <property type="evidence" value="ECO:0007669"/>
    <property type="project" value="UniProtKB-SubCell"/>
</dbReference>
<sequence length="450" mass="48644">MTSLQVSLHRPVSPAMHLRRPGVRHLQVSACANVELQAPSSVKMHGVSKEVMEAAGKFLVGTYARAPVVLSSGKGCKLYDPEGREYLDLTAGVAVNVLGHADPDWLRAVTDQAATLTHVSNVFYSIPQVELAKRLVGCSFADRVFFCNSGTEANEAAIKFARKFQRFTRPDDKEPAIEFVSFSNSFHGRTMGSLALTSKKHYRSPFEPVMAGVTFLEYGNIEAATQLIQRRKIAAVFVEPIQGEGGVYSATKDFLLALRRACDDSGSLLVFDEVQCGFGRTGYLWTHEVYDVFPDIMTLAKPLAGGLPIGAVLVTERVASAITYGDHGSTFAGNPLICNAALTVLEKILRPGFLASVSKKGHYFKEMLIKKLGGNSHVREVRGLGLIIGIELDVSASPLVDACRNSGLLVLTAGKGNVVRILPPLTITEQELEQAAEILLQCLPALDTGN</sequence>
<dbReference type="InterPro" id="IPR015424">
    <property type="entry name" value="PyrdxlP-dep_Trfase"/>
</dbReference>
<dbReference type="FunFam" id="3.40.640.10:FF:000004">
    <property type="entry name" value="Acetylornithine aminotransferase"/>
    <property type="match status" value="1"/>
</dbReference>
<dbReference type="InterPro" id="IPR015421">
    <property type="entry name" value="PyrdxlP-dep_Trfase_major"/>
</dbReference>
<organism evidence="12 13">
    <name type="scientific">Carpinus fangiana</name>
    <dbReference type="NCBI Taxonomy" id="176857"/>
    <lineage>
        <taxon>Eukaryota</taxon>
        <taxon>Viridiplantae</taxon>
        <taxon>Streptophyta</taxon>
        <taxon>Embryophyta</taxon>
        <taxon>Tracheophyta</taxon>
        <taxon>Spermatophyta</taxon>
        <taxon>Magnoliopsida</taxon>
        <taxon>eudicotyledons</taxon>
        <taxon>Gunneridae</taxon>
        <taxon>Pentapetalae</taxon>
        <taxon>rosids</taxon>
        <taxon>fabids</taxon>
        <taxon>Fagales</taxon>
        <taxon>Betulaceae</taxon>
        <taxon>Carpinus</taxon>
    </lineage>
</organism>
<dbReference type="UniPathway" id="UPA00068">
    <property type="reaction ID" value="UER00109"/>
</dbReference>
<dbReference type="InterPro" id="IPR015422">
    <property type="entry name" value="PyrdxlP-dep_Trfase_small"/>
</dbReference>
<evidence type="ECO:0000256" key="10">
    <source>
        <dbReference type="ARBA" id="ARBA00023238"/>
    </source>
</evidence>
<dbReference type="Proteomes" id="UP000327013">
    <property type="component" value="Chromosome 1"/>
</dbReference>
<proteinExistence type="inferred from homology"/>
<dbReference type="PANTHER" id="PTHR11986:SF79">
    <property type="entry name" value="ACETYLORNITHINE AMINOTRANSFERASE, MITOCHONDRIAL"/>
    <property type="match status" value="1"/>
</dbReference>
<dbReference type="NCBIfam" id="TIGR00707">
    <property type="entry name" value="argD"/>
    <property type="match status" value="1"/>
</dbReference>
<dbReference type="Gene3D" id="3.40.640.10">
    <property type="entry name" value="Type I PLP-dependent aspartate aminotransferase-like (Major domain)"/>
    <property type="match status" value="1"/>
</dbReference>
<dbReference type="HAMAP" id="MF_01107">
    <property type="entry name" value="ArgD_aminotrans_3"/>
    <property type="match status" value="1"/>
</dbReference>
<dbReference type="OrthoDB" id="5419315at2759"/>
<keyword evidence="10" id="KW-0601">Photorespiration</keyword>
<evidence type="ECO:0000256" key="3">
    <source>
        <dbReference type="ARBA" id="ARBA00004173"/>
    </source>
</evidence>
<reference evidence="12 13" key="1">
    <citation type="submission" date="2019-06" db="EMBL/GenBank/DDBJ databases">
        <title>A chromosomal-level reference genome of Carpinus fangiana (Coryloideae, Betulaceae).</title>
        <authorList>
            <person name="Yang X."/>
            <person name="Wang Z."/>
            <person name="Zhang L."/>
            <person name="Hao G."/>
            <person name="Liu J."/>
            <person name="Yang Y."/>
        </authorList>
    </citation>
    <scope>NUCLEOTIDE SEQUENCE [LARGE SCALE GENOMIC DNA]</scope>
    <source>
        <strain evidence="12">Cfa_2016G</strain>
        <tissue evidence="12">Leaf</tissue>
    </source>
</reference>
<keyword evidence="6" id="KW-0032">Aminotransferase</keyword>
<evidence type="ECO:0000256" key="8">
    <source>
        <dbReference type="ARBA" id="ARBA00022679"/>
    </source>
</evidence>
<dbReference type="GO" id="GO:0009853">
    <property type="term" value="P:photorespiration"/>
    <property type="evidence" value="ECO:0007669"/>
    <property type="project" value="UniProtKB-KW"/>
</dbReference>
<gene>
    <name evidence="12" type="ORF">FH972_001913</name>
</gene>
<evidence type="ECO:0000256" key="5">
    <source>
        <dbReference type="ARBA" id="ARBA00008954"/>
    </source>
</evidence>
<protein>
    <submittedName>
        <fullName evidence="12">Uncharacterized protein</fullName>
    </submittedName>
</protein>
<dbReference type="SUPFAM" id="SSF53383">
    <property type="entry name" value="PLP-dependent transferases"/>
    <property type="match status" value="1"/>
</dbReference>
<comment type="cofactor">
    <cofactor evidence="2">
        <name>pyridoxal 5'-phosphate</name>
        <dbReference type="ChEBI" id="CHEBI:597326"/>
    </cofactor>
</comment>
<accession>A0A5N6QDK2</accession>
<dbReference type="PIRSF" id="PIRSF000521">
    <property type="entry name" value="Transaminase_4ab_Lys_Orn"/>
    <property type="match status" value="1"/>
</dbReference>
<evidence type="ECO:0000256" key="4">
    <source>
        <dbReference type="ARBA" id="ARBA00005024"/>
    </source>
</evidence>
<comment type="pathway">
    <text evidence="4">Amino-acid biosynthesis; L-arginine biosynthesis; N(2)-acetyl-L-ornithine from L-glutamate: step 4/4.</text>
</comment>
<comment type="catalytic activity">
    <reaction evidence="1">
        <text>glyoxylate + L-alanine = glycine + pyruvate</text>
        <dbReference type="Rhea" id="RHEA:24248"/>
        <dbReference type="ChEBI" id="CHEBI:15361"/>
        <dbReference type="ChEBI" id="CHEBI:36655"/>
        <dbReference type="ChEBI" id="CHEBI:57305"/>
        <dbReference type="ChEBI" id="CHEBI:57972"/>
        <dbReference type="EC" id="2.6.1.44"/>
    </reaction>
</comment>
<evidence type="ECO:0000256" key="2">
    <source>
        <dbReference type="ARBA" id="ARBA00001933"/>
    </source>
</evidence>
<dbReference type="GO" id="GO:0030170">
    <property type="term" value="F:pyridoxal phosphate binding"/>
    <property type="evidence" value="ECO:0007669"/>
    <property type="project" value="InterPro"/>
</dbReference>
<comment type="similarity">
    <text evidence="5 11">Belongs to the class-III pyridoxal-phosphate-dependent aminotransferase family.</text>
</comment>